<reference evidence="5 6" key="1">
    <citation type="submission" date="2020-08" db="EMBL/GenBank/DDBJ databases">
        <title>Sequencing the genomes of 1000 actinobacteria strains.</title>
        <authorList>
            <person name="Klenk H.-P."/>
        </authorList>
    </citation>
    <scope>NUCLEOTIDE SEQUENCE [LARGE SCALE GENOMIC DNA]</scope>
    <source>
        <strain evidence="5 6">DSM 17945</strain>
    </source>
</reference>
<keyword evidence="6" id="KW-1185">Reference proteome</keyword>
<protein>
    <submittedName>
        <fullName evidence="5">Putative nucleic acid-binding Zn-ribbon protein</fullName>
    </submittedName>
</protein>
<evidence type="ECO:0000259" key="4">
    <source>
        <dbReference type="Pfam" id="PF04536"/>
    </source>
</evidence>
<dbReference type="Proteomes" id="UP000567246">
    <property type="component" value="Unassembled WGS sequence"/>
</dbReference>
<feature type="compositionally biased region" description="Gly residues" evidence="2">
    <location>
        <begin position="194"/>
        <end position="205"/>
    </location>
</feature>
<dbReference type="RefSeq" id="WP_184170345.1">
    <property type="nucleotide sequence ID" value="NZ_BAABAG010000010.1"/>
</dbReference>
<evidence type="ECO:0000313" key="6">
    <source>
        <dbReference type="Proteomes" id="UP000567246"/>
    </source>
</evidence>
<sequence length="720" mass="74377">MTPTARPAAAGRLARAVTAAGLGGAGLLLAAPAAGAVTVPPGVYVVDEAQVLTPAEEQRLTNEITALGRETGQGLYVVYVDEFETNAQDLAQDVADQRGLGTTDSILAIAVEQRSFGFDAGARDTALQDDVTATYIRPALQDASRTGWLGPALAAVQGVDDAADGELDGVGASGAEYDPAGTLPGRAARDEGRGAGSAGQESSGGGALTAVLGAGAVAAAVGGGVLVARNRRKKDGGAVERSGRDARPVERDPLDEMSLEDLRTRAGSKLVAADDAIRSSEQELGFAMASYGEDAVRTFREDIDQAKEHMRASFQLQHQLDDHIPDTEEDQRSWLKEIIQRSDAVGAALASHQKDFDSLRDLENKVPEALERIDARLPETRARVQQAESSISALHGQYAESALAEVADNAAQARERLEFVETAEAKARQAWESQDRSTAALAVRAAEESLSQVDTLTEAVGKAEGSLRTIVGNLQTGLAQSEQDLAEAETLVANGSHPELAGPVAGMKSTLAAVRRSLSGGRPDPLDLLHQLEAAHRQLNTPLSGVRDAREQARQASQMLNSAIAQAQAQIDGTADFIGARRGAVGSEARTRLAEADHTLRAAIDLSRTDPVTALQQAQRASQLAERASELARQDVEGFGYGGGMYGPGMGGMYGGRQRSGAGASFGGGLGGALLGGILMNSMFNSGGGSWGGGGFGGFDGGGLGGGDFGGFGDISGGGF</sequence>
<feature type="coiled-coil region" evidence="1">
    <location>
        <begin position="403"/>
        <end position="430"/>
    </location>
</feature>
<feature type="chain" id="PRO_5039641836" evidence="3">
    <location>
        <begin position="31"/>
        <end position="720"/>
    </location>
</feature>
<feature type="compositionally biased region" description="Basic and acidic residues" evidence="2">
    <location>
        <begin position="235"/>
        <end position="254"/>
    </location>
</feature>
<evidence type="ECO:0000256" key="2">
    <source>
        <dbReference type="SAM" id="MobiDB-lite"/>
    </source>
</evidence>
<name>A0A7W9MZC3_9MICC</name>
<dbReference type="Pfam" id="PF04536">
    <property type="entry name" value="TPM_phosphatase"/>
    <property type="match status" value="1"/>
</dbReference>
<accession>A0A7W9MZC3</accession>
<feature type="region of interest" description="Disordered" evidence="2">
    <location>
        <begin position="167"/>
        <end position="205"/>
    </location>
</feature>
<evidence type="ECO:0000256" key="1">
    <source>
        <dbReference type="SAM" id="Coils"/>
    </source>
</evidence>
<keyword evidence="1" id="KW-0175">Coiled coil</keyword>
<gene>
    <name evidence="5" type="ORF">HDA33_000379</name>
</gene>
<dbReference type="AlphaFoldDB" id="A0A7W9MZC3"/>
<evidence type="ECO:0000313" key="5">
    <source>
        <dbReference type="EMBL" id="MBB5847815.1"/>
    </source>
</evidence>
<dbReference type="EMBL" id="JACHMW010000001">
    <property type="protein sequence ID" value="MBB5847815.1"/>
    <property type="molecule type" value="Genomic_DNA"/>
</dbReference>
<feature type="signal peptide" evidence="3">
    <location>
        <begin position="1"/>
        <end position="30"/>
    </location>
</feature>
<organism evidence="5 6">
    <name type="scientific">Micrococcus endophyticus</name>
    <dbReference type="NCBI Taxonomy" id="455343"/>
    <lineage>
        <taxon>Bacteria</taxon>
        <taxon>Bacillati</taxon>
        <taxon>Actinomycetota</taxon>
        <taxon>Actinomycetes</taxon>
        <taxon>Micrococcales</taxon>
        <taxon>Micrococcaceae</taxon>
        <taxon>Micrococcus</taxon>
    </lineage>
</organism>
<keyword evidence="3" id="KW-0732">Signal</keyword>
<proteinExistence type="predicted"/>
<dbReference type="Gene3D" id="3.10.310.50">
    <property type="match status" value="1"/>
</dbReference>
<evidence type="ECO:0000256" key="3">
    <source>
        <dbReference type="SAM" id="SignalP"/>
    </source>
</evidence>
<comment type="caution">
    <text evidence="5">The sequence shown here is derived from an EMBL/GenBank/DDBJ whole genome shotgun (WGS) entry which is preliminary data.</text>
</comment>
<feature type="region of interest" description="Disordered" evidence="2">
    <location>
        <begin position="232"/>
        <end position="254"/>
    </location>
</feature>
<dbReference type="InterPro" id="IPR007621">
    <property type="entry name" value="TPM_dom"/>
</dbReference>
<feature type="domain" description="TPM" evidence="4">
    <location>
        <begin position="45"/>
        <end position="147"/>
    </location>
</feature>